<dbReference type="PANTHER" id="PTHR15717">
    <property type="entry name" value="PROTEIN KIAA0494"/>
    <property type="match status" value="1"/>
</dbReference>
<dbReference type="PANTHER" id="PTHR15717:SF2">
    <property type="entry name" value="EF-HAND CALCIUM-BINDING DOMAIN-CONTAINING PROTEIN 14"/>
    <property type="match status" value="1"/>
</dbReference>
<evidence type="ECO:0000313" key="3">
    <source>
        <dbReference type="EMBL" id="GIX99297.1"/>
    </source>
</evidence>
<reference evidence="3 4" key="1">
    <citation type="submission" date="2021-06" db="EMBL/GenBank/DDBJ databases">
        <title>Caerostris darwini draft genome.</title>
        <authorList>
            <person name="Kono N."/>
            <person name="Arakawa K."/>
        </authorList>
    </citation>
    <scope>NUCLEOTIDE SEQUENCE [LARGE SCALE GENOMIC DNA]</scope>
</reference>
<organism evidence="3 4">
    <name type="scientific">Caerostris darwini</name>
    <dbReference type="NCBI Taxonomy" id="1538125"/>
    <lineage>
        <taxon>Eukaryota</taxon>
        <taxon>Metazoa</taxon>
        <taxon>Ecdysozoa</taxon>
        <taxon>Arthropoda</taxon>
        <taxon>Chelicerata</taxon>
        <taxon>Arachnida</taxon>
        <taxon>Araneae</taxon>
        <taxon>Araneomorphae</taxon>
        <taxon>Entelegynae</taxon>
        <taxon>Araneoidea</taxon>
        <taxon>Araneidae</taxon>
        <taxon>Caerostris</taxon>
    </lineage>
</organism>
<dbReference type="Gene3D" id="1.10.287.1490">
    <property type="match status" value="1"/>
</dbReference>
<dbReference type="EMBL" id="BPLQ01003280">
    <property type="protein sequence ID" value="GIX99297.1"/>
    <property type="molecule type" value="Genomic_DNA"/>
</dbReference>
<keyword evidence="2" id="KW-1133">Transmembrane helix</keyword>
<evidence type="ECO:0000313" key="4">
    <source>
        <dbReference type="Proteomes" id="UP001054837"/>
    </source>
</evidence>
<accession>A0AAV4PVU5</accession>
<keyword evidence="4" id="KW-1185">Reference proteome</keyword>
<dbReference type="InterPro" id="IPR042352">
    <property type="entry name" value="EFCAB14"/>
</dbReference>
<comment type="caution">
    <text evidence="3">The sequence shown here is derived from an EMBL/GenBank/DDBJ whole genome shotgun (WGS) entry which is preliminary data.</text>
</comment>
<keyword evidence="2" id="KW-0472">Membrane</keyword>
<evidence type="ECO:0000256" key="1">
    <source>
        <dbReference type="SAM" id="Coils"/>
    </source>
</evidence>
<dbReference type="Proteomes" id="UP001054837">
    <property type="component" value="Unassembled WGS sequence"/>
</dbReference>
<proteinExistence type="predicted"/>
<feature type="coiled-coil region" evidence="1">
    <location>
        <begin position="191"/>
        <end position="218"/>
    </location>
</feature>
<gene>
    <name evidence="3" type="primary">Efcab14</name>
    <name evidence="3" type="ORF">CDAR_447751</name>
</gene>
<protein>
    <submittedName>
        <fullName evidence="3">EF-hand calcium-binding domain-containing protein 14</fullName>
    </submittedName>
</protein>
<evidence type="ECO:0000256" key="2">
    <source>
        <dbReference type="SAM" id="Phobius"/>
    </source>
</evidence>
<keyword evidence="1" id="KW-0175">Coiled coil</keyword>
<feature type="transmembrane region" description="Helical" evidence="2">
    <location>
        <begin position="65"/>
        <end position="95"/>
    </location>
</feature>
<sequence>MKKRKELDALVSNGKIGSRINCNKKASGSCSAHELLRHDTDSSDIEDFSILQPRRKGRKKHGSRFCITSVCLSLCQFILVTTSCLVSGALIWLHIGLREDIDLLRAHLQKVEAGNRNTPEALHLIHSSLKTLDSNVTMLYIDAKKTIADIENITSEVKLLKETATSLRASIASAPAIQQLPKDMHSLSESVANFGSKLNALESNIKELKDQQSNIQTSWQNLSGELDSVKISVQDLTNSSDFQAKSSVNTSAKDLKLQNAIQETNQHVENLQGKLADVVKSVDKMNNTLTAFSELPAKVETVNEAIVWINNTTMLHNSRILALETYIHSNLTLRLDQLDPDRLHSIQISGSADVGDLNKTISETILQLINKELFHNGNQMTNNAIQSIEQTHDVLMLLAALLQKFDQIPATYILSNKNSSELVENLLHHAFEEIAASRDSKIENMSQELKNLSLCIPSCRNMEVVTEKGHLDDLTTPVFLQTTLKTGNSQTENPQSQLEEVLG</sequence>
<name>A0AAV4PVU5_9ARAC</name>
<dbReference type="AlphaFoldDB" id="A0AAV4PVU5"/>
<keyword evidence="2" id="KW-0812">Transmembrane</keyword>